<dbReference type="KEGG" id="abs:AZOBR_150162"/>
<dbReference type="Proteomes" id="UP000007319">
    <property type="component" value="Chromosome"/>
</dbReference>
<gene>
    <name evidence="1" type="ORF">AZOBR_150162</name>
</gene>
<evidence type="ECO:0000313" key="2">
    <source>
        <dbReference type="Proteomes" id="UP000007319"/>
    </source>
</evidence>
<evidence type="ECO:0000313" key="1">
    <source>
        <dbReference type="EMBL" id="CCC98744.1"/>
    </source>
</evidence>
<name>A0A9P1JS94_9PROT</name>
<sequence>MFKTNESLTAFVSYRDTDWRIIQILNFATRASCFLECKEIRSITETVQQEDAHPRNTVSAKNCKLIWSRLLPPSAFCPTERSLA</sequence>
<organism evidence="1 2">
    <name type="scientific">Azospirillum baldaniorum</name>
    <dbReference type="NCBI Taxonomy" id="1064539"/>
    <lineage>
        <taxon>Bacteria</taxon>
        <taxon>Pseudomonadati</taxon>
        <taxon>Pseudomonadota</taxon>
        <taxon>Alphaproteobacteria</taxon>
        <taxon>Rhodospirillales</taxon>
        <taxon>Azospirillaceae</taxon>
        <taxon>Azospirillum</taxon>
    </lineage>
</organism>
<protein>
    <submittedName>
        <fullName evidence="1">Uncharacterized protein</fullName>
    </submittedName>
</protein>
<keyword evidence="2" id="KW-1185">Reference proteome</keyword>
<proteinExistence type="predicted"/>
<reference evidence="1 2" key="1">
    <citation type="journal article" date="2011" name="PLoS Genet.">
        <title>Azospirillum genomes reveal transition of bacteria from aquatic to terrestrial environments.</title>
        <authorList>
            <person name="Wisniewski-Dye F."/>
            <person name="Borziak K."/>
            <person name="Khalsa-Moyers G."/>
            <person name="Alexandre G."/>
            <person name="Sukharnikov L.O."/>
            <person name="Wuichet K."/>
            <person name="Hurst G.B."/>
            <person name="McDonald W.H."/>
            <person name="Robertson J.S."/>
            <person name="Barbe V."/>
            <person name="Calteau A."/>
            <person name="Rouy Z."/>
            <person name="Mangenot S."/>
            <person name="Prigent-Combaret C."/>
            <person name="Normand P."/>
            <person name="Boyer M."/>
            <person name="Siguier P."/>
            <person name="Dessaux Y."/>
            <person name="Elmerich C."/>
            <person name="Condemine G."/>
            <person name="Krishnen G."/>
            <person name="Kennedy I."/>
            <person name="Paterson A.H."/>
            <person name="Gonzalez V."/>
            <person name="Mavingui P."/>
            <person name="Zhulin I.B."/>
        </authorList>
    </citation>
    <scope>NUCLEOTIDE SEQUENCE [LARGE SCALE GENOMIC DNA]</scope>
    <source>
        <strain evidence="1 2">Sp245</strain>
    </source>
</reference>
<dbReference type="AlphaFoldDB" id="A0A9P1JS94"/>
<dbReference type="EMBL" id="HE577327">
    <property type="protein sequence ID" value="CCC98744.1"/>
    <property type="molecule type" value="Genomic_DNA"/>
</dbReference>
<accession>A0A9P1JS94</accession>